<name>A0A397JC72_9GLOM</name>
<keyword evidence="2" id="KW-1185">Reference proteome</keyword>
<proteinExistence type="predicted"/>
<dbReference type="EMBL" id="PQFF01000102">
    <property type="protein sequence ID" value="RHZ82553.1"/>
    <property type="molecule type" value="Genomic_DNA"/>
</dbReference>
<protein>
    <submittedName>
        <fullName evidence="1">Uncharacterized protein</fullName>
    </submittedName>
</protein>
<dbReference type="OrthoDB" id="10359513at2759"/>
<comment type="caution">
    <text evidence="1">The sequence shown here is derived from an EMBL/GenBank/DDBJ whole genome shotgun (WGS) entry which is preliminary data.</text>
</comment>
<evidence type="ECO:0000313" key="2">
    <source>
        <dbReference type="Proteomes" id="UP000266861"/>
    </source>
</evidence>
<dbReference type="Proteomes" id="UP000266861">
    <property type="component" value="Unassembled WGS sequence"/>
</dbReference>
<accession>A0A397JC72</accession>
<evidence type="ECO:0000313" key="1">
    <source>
        <dbReference type="EMBL" id="RHZ82553.1"/>
    </source>
</evidence>
<organism evidence="1 2">
    <name type="scientific">Diversispora epigaea</name>
    <dbReference type="NCBI Taxonomy" id="1348612"/>
    <lineage>
        <taxon>Eukaryota</taxon>
        <taxon>Fungi</taxon>
        <taxon>Fungi incertae sedis</taxon>
        <taxon>Mucoromycota</taxon>
        <taxon>Glomeromycotina</taxon>
        <taxon>Glomeromycetes</taxon>
        <taxon>Diversisporales</taxon>
        <taxon>Diversisporaceae</taxon>
        <taxon>Diversispora</taxon>
    </lineage>
</organism>
<dbReference type="AlphaFoldDB" id="A0A397JC72"/>
<sequence>MRNLTRTDEKGCDETNLLEFNDADKNRRLFNKSHELKLLQSLHNFHPQSCHTSRHIYTLYELQDSIEDIKSGKCADPNLCTYNIDSEESSKWKQKF</sequence>
<reference evidence="1 2" key="1">
    <citation type="submission" date="2018-08" db="EMBL/GenBank/DDBJ databases">
        <title>Genome and evolution of the arbuscular mycorrhizal fungus Diversispora epigaea (formerly Glomus versiforme) and its bacterial endosymbionts.</title>
        <authorList>
            <person name="Sun X."/>
            <person name="Fei Z."/>
            <person name="Harrison M."/>
        </authorList>
    </citation>
    <scope>NUCLEOTIDE SEQUENCE [LARGE SCALE GENOMIC DNA]</scope>
    <source>
        <strain evidence="1 2">IT104</strain>
    </source>
</reference>
<gene>
    <name evidence="1" type="ORF">Glove_109g358</name>
</gene>